<feature type="transmembrane region" description="Helical" evidence="1">
    <location>
        <begin position="34"/>
        <end position="55"/>
    </location>
</feature>
<evidence type="ECO:0008006" key="4">
    <source>
        <dbReference type="Google" id="ProtNLM"/>
    </source>
</evidence>
<keyword evidence="1" id="KW-0812">Transmembrane</keyword>
<organism evidence="2 3">
    <name type="scientific">Rhizoclosmatium globosum</name>
    <dbReference type="NCBI Taxonomy" id="329046"/>
    <lineage>
        <taxon>Eukaryota</taxon>
        <taxon>Fungi</taxon>
        <taxon>Fungi incertae sedis</taxon>
        <taxon>Chytridiomycota</taxon>
        <taxon>Chytridiomycota incertae sedis</taxon>
        <taxon>Chytridiomycetes</taxon>
        <taxon>Chytridiales</taxon>
        <taxon>Chytriomycetaceae</taxon>
        <taxon>Rhizoclosmatium</taxon>
    </lineage>
</organism>
<sequence>MFIAWGVIPPVAIFIARYLKNVLGHRWYLSHTGLLIYGTGGLIVAGLVVIEINVVPGVTRFVGSSTHGIMGTVVALALYPLQCLLGLRATTFLTPIDERLRY</sequence>
<protein>
    <recommendedName>
        <fullName evidence="4">Cytochrome b561 domain-containing protein</fullName>
    </recommendedName>
</protein>
<accession>A0A1Y2BZF4</accession>
<keyword evidence="1" id="KW-0472">Membrane</keyword>
<dbReference type="Proteomes" id="UP000193642">
    <property type="component" value="Unassembled WGS sequence"/>
</dbReference>
<dbReference type="EMBL" id="MCGO01000036">
    <property type="protein sequence ID" value="ORY40148.1"/>
    <property type="molecule type" value="Genomic_DNA"/>
</dbReference>
<keyword evidence="3" id="KW-1185">Reference proteome</keyword>
<gene>
    <name evidence="2" type="ORF">BCR33DRAFT_370942</name>
</gene>
<reference evidence="2 3" key="1">
    <citation type="submission" date="2016-07" db="EMBL/GenBank/DDBJ databases">
        <title>Pervasive Adenine N6-methylation of Active Genes in Fungi.</title>
        <authorList>
            <consortium name="DOE Joint Genome Institute"/>
            <person name="Mondo S.J."/>
            <person name="Dannebaum R.O."/>
            <person name="Kuo R.C."/>
            <person name="Labutti K."/>
            <person name="Haridas S."/>
            <person name="Kuo A."/>
            <person name="Salamov A."/>
            <person name="Ahrendt S.R."/>
            <person name="Lipzen A."/>
            <person name="Sullivan W."/>
            <person name="Andreopoulos W.B."/>
            <person name="Clum A."/>
            <person name="Lindquist E."/>
            <person name="Daum C."/>
            <person name="Ramamoorthy G.K."/>
            <person name="Gryganskyi A."/>
            <person name="Culley D."/>
            <person name="Magnuson J.K."/>
            <person name="James T.Y."/>
            <person name="O'Malley M.A."/>
            <person name="Stajich J.E."/>
            <person name="Spatafora J.W."/>
            <person name="Visel A."/>
            <person name="Grigoriev I.V."/>
        </authorList>
    </citation>
    <scope>NUCLEOTIDE SEQUENCE [LARGE SCALE GENOMIC DNA]</scope>
    <source>
        <strain evidence="2 3">JEL800</strain>
    </source>
</reference>
<proteinExistence type="predicted"/>
<dbReference type="Gene3D" id="1.20.120.1770">
    <property type="match status" value="1"/>
</dbReference>
<keyword evidence="1" id="KW-1133">Transmembrane helix</keyword>
<evidence type="ECO:0000313" key="3">
    <source>
        <dbReference type="Proteomes" id="UP000193642"/>
    </source>
</evidence>
<name>A0A1Y2BZF4_9FUNG</name>
<evidence type="ECO:0000256" key="1">
    <source>
        <dbReference type="SAM" id="Phobius"/>
    </source>
</evidence>
<comment type="caution">
    <text evidence="2">The sequence shown here is derived from an EMBL/GenBank/DDBJ whole genome shotgun (WGS) entry which is preliminary data.</text>
</comment>
<dbReference type="OrthoDB" id="19261at2759"/>
<dbReference type="AlphaFoldDB" id="A0A1Y2BZF4"/>
<feature type="transmembrane region" description="Helical" evidence="1">
    <location>
        <begin position="67"/>
        <end position="87"/>
    </location>
</feature>
<evidence type="ECO:0000313" key="2">
    <source>
        <dbReference type="EMBL" id="ORY40148.1"/>
    </source>
</evidence>